<proteinExistence type="inferred from homology"/>
<evidence type="ECO:0000256" key="5">
    <source>
        <dbReference type="ARBA" id="ARBA00023016"/>
    </source>
</evidence>
<dbReference type="PROSITE" id="PS00434">
    <property type="entry name" value="HSF_DOMAIN"/>
    <property type="match status" value="1"/>
</dbReference>
<dbReference type="PANTHER" id="PTHR10015">
    <property type="entry name" value="HEAT SHOCK TRANSCRIPTION FACTOR"/>
    <property type="match status" value="1"/>
</dbReference>
<dbReference type="InterPro" id="IPR000232">
    <property type="entry name" value="HSF_DNA-bd"/>
</dbReference>
<evidence type="ECO:0000313" key="13">
    <source>
        <dbReference type="EMBL" id="KAK3042210.1"/>
    </source>
</evidence>
<gene>
    <name evidence="13" type="ORF">RJ639_001330</name>
</gene>
<dbReference type="Gene3D" id="1.10.10.10">
    <property type="entry name" value="Winged helix-like DNA-binding domain superfamily/Winged helix DNA-binding domain"/>
    <property type="match status" value="1"/>
</dbReference>
<comment type="similarity">
    <text evidence="2 11">Belongs to the HSF family.</text>
</comment>
<dbReference type="PRINTS" id="PR00056">
    <property type="entry name" value="HSFDOMAIN"/>
</dbReference>
<dbReference type="GO" id="GO:0000978">
    <property type="term" value="F:RNA polymerase II cis-regulatory region sequence-specific DNA binding"/>
    <property type="evidence" value="ECO:0007669"/>
    <property type="project" value="TreeGrafter"/>
</dbReference>
<dbReference type="GO" id="GO:0006357">
    <property type="term" value="P:regulation of transcription by RNA polymerase II"/>
    <property type="evidence" value="ECO:0007669"/>
    <property type="project" value="TreeGrafter"/>
</dbReference>
<dbReference type="Pfam" id="PF00447">
    <property type="entry name" value="HSF_DNA-bind"/>
    <property type="match status" value="1"/>
</dbReference>
<dbReference type="FunFam" id="1.10.10.10:FF:000057">
    <property type="entry name" value="Heat shock transcription factor 1"/>
    <property type="match status" value="1"/>
</dbReference>
<dbReference type="SUPFAM" id="SSF46785">
    <property type="entry name" value="Winged helix' DNA-binding domain"/>
    <property type="match status" value="1"/>
</dbReference>
<keyword evidence="14" id="KW-1185">Reference proteome</keyword>
<feature type="domain" description="HSF-type DNA-binding" evidence="12">
    <location>
        <begin position="80"/>
        <end position="104"/>
    </location>
</feature>
<comment type="subcellular location">
    <subcellularLocation>
        <location evidence="1">Nucleus</location>
    </subcellularLocation>
</comment>
<keyword evidence="5" id="KW-0346">Stress response</keyword>
<keyword evidence="8" id="KW-0539">Nucleus</keyword>
<evidence type="ECO:0000256" key="10">
    <source>
        <dbReference type="ARBA" id="ARBA00081483"/>
    </source>
</evidence>
<dbReference type="EMBL" id="JAVXUP010000023">
    <property type="protein sequence ID" value="KAK3042210.1"/>
    <property type="molecule type" value="Genomic_DNA"/>
</dbReference>
<dbReference type="GO" id="GO:0034605">
    <property type="term" value="P:cellular response to heat"/>
    <property type="evidence" value="ECO:0007669"/>
    <property type="project" value="TreeGrafter"/>
</dbReference>
<evidence type="ECO:0000313" key="14">
    <source>
        <dbReference type="Proteomes" id="UP001188597"/>
    </source>
</evidence>
<dbReference type="SMART" id="SM00415">
    <property type="entry name" value="HSF"/>
    <property type="match status" value="1"/>
</dbReference>
<dbReference type="GO" id="GO:0005634">
    <property type="term" value="C:nucleus"/>
    <property type="evidence" value="ECO:0007669"/>
    <property type="project" value="UniProtKB-SubCell"/>
</dbReference>
<sequence length="355" mass="40533">MDPTGLVKEEFLGGNSSYSGEPSWFIPQPMEGLHDTTPPPFLLKTYDLVDDPQTNNVVSWSRGNNSFIVLDPQAFAVNLLPRYFKHSNFSSFVRQLNTYGFRKVDPDNWEFANEGFLRGKKHLLKNIRRRKTPPLSQLSNQSLGPCLEVGRFGSEAEIDQLKRDKQILMVELVQIRQQQQSTKAYLRAMEQRLKGTEIKQQQMMGFLARAIQNPNFIQQLVLQGRRKELEEAISRKRRRPIQQGLSNVDVSKFGQGGDGHTYVELEHQDFGHAIGNHVSELDRLAIGMQGVRETSDDLEVNCVEKRERRDGVDKELDAGFWEDLMNEGVDGGMCLLSVEGEDEEDLEVLTEHLDQ</sequence>
<evidence type="ECO:0000256" key="8">
    <source>
        <dbReference type="ARBA" id="ARBA00023242"/>
    </source>
</evidence>
<keyword evidence="7" id="KW-0804">Transcription</keyword>
<dbReference type="GO" id="GO:0003700">
    <property type="term" value="F:DNA-binding transcription factor activity"/>
    <property type="evidence" value="ECO:0007669"/>
    <property type="project" value="InterPro"/>
</dbReference>
<accession>A0AA89BH65</accession>
<evidence type="ECO:0000256" key="2">
    <source>
        <dbReference type="ARBA" id="ARBA00006403"/>
    </source>
</evidence>
<evidence type="ECO:0000256" key="7">
    <source>
        <dbReference type="ARBA" id="ARBA00023163"/>
    </source>
</evidence>
<dbReference type="InterPro" id="IPR036388">
    <property type="entry name" value="WH-like_DNA-bd_sf"/>
</dbReference>
<keyword evidence="3" id="KW-0597">Phosphoprotein</keyword>
<dbReference type="Proteomes" id="UP001188597">
    <property type="component" value="Unassembled WGS sequence"/>
</dbReference>
<keyword evidence="4" id="KW-0805">Transcription regulation</keyword>
<name>A0AA89BH65_9ASTE</name>
<evidence type="ECO:0000256" key="11">
    <source>
        <dbReference type="RuleBase" id="RU004020"/>
    </source>
</evidence>
<dbReference type="InterPro" id="IPR036390">
    <property type="entry name" value="WH_DNA-bd_sf"/>
</dbReference>
<evidence type="ECO:0000259" key="12">
    <source>
        <dbReference type="PROSITE" id="PS00434"/>
    </source>
</evidence>
<dbReference type="PANTHER" id="PTHR10015:SF322">
    <property type="entry name" value="HEAT STRESS TRANSCRIPTION FACTOR A-7A"/>
    <property type="match status" value="1"/>
</dbReference>
<protein>
    <recommendedName>
        <fullName evidence="10">Heat stress transcription factor</fullName>
    </recommendedName>
</protein>
<evidence type="ECO:0000256" key="4">
    <source>
        <dbReference type="ARBA" id="ARBA00023015"/>
    </source>
</evidence>
<evidence type="ECO:0000256" key="3">
    <source>
        <dbReference type="ARBA" id="ARBA00022553"/>
    </source>
</evidence>
<dbReference type="AlphaFoldDB" id="A0AA89BH65"/>
<evidence type="ECO:0000256" key="6">
    <source>
        <dbReference type="ARBA" id="ARBA00023125"/>
    </source>
</evidence>
<evidence type="ECO:0000256" key="1">
    <source>
        <dbReference type="ARBA" id="ARBA00004123"/>
    </source>
</evidence>
<evidence type="ECO:0000256" key="9">
    <source>
        <dbReference type="ARBA" id="ARBA00055747"/>
    </source>
</evidence>
<organism evidence="13 14">
    <name type="scientific">Escallonia herrerae</name>
    <dbReference type="NCBI Taxonomy" id="1293975"/>
    <lineage>
        <taxon>Eukaryota</taxon>
        <taxon>Viridiplantae</taxon>
        <taxon>Streptophyta</taxon>
        <taxon>Embryophyta</taxon>
        <taxon>Tracheophyta</taxon>
        <taxon>Spermatophyta</taxon>
        <taxon>Magnoliopsida</taxon>
        <taxon>eudicotyledons</taxon>
        <taxon>Gunneridae</taxon>
        <taxon>Pentapetalae</taxon>
        <taxon>asterids</taxon>
        <taxon>campanulids</taxon>
        <taxon>Escalloniales</taxon>
        <taxon>Escalloniaceae</taxon>
        <taxon>Escallonia</taxon>
    </lineage>
</organism>
<comment type="caution">
    <text evidence="13">The sequence shown here is derived from an EMBL/GenBank/DDBJ whole genome shotgun (WGS) entry which is preliminary data.</text>
</comment>
<reference evidence="13" key="1">
    <citation type="submission" date="2022-12" db="EMBL/GenBank/DDBJ databases">
        <title>Draft genome assemblies for two species of Escallonia (Escalloniales).</title>
        <authorList>
            <person name="Chanderbali A."/>
            <person name="Dervinis C."/>
            <person name="Anghel I."/>
            <person name="Soltis D."/>
            <person name="Soltis P."/>
            <person name="Zapata F."/>
        </authorList>
    </citation>
    <scope>NUCLEOTIDE SEQUENCE</scope>
    <source>
        <strain evidence="13">UCBG64.0493</strain>
        <tissue evidence="13">Leaf</tissue>
    </source>
</reference>
<keyword evidence="6" id="KW-0238">DNA-binding</keyword>
<comment type="function">
    <text evidence="9">DNA-binding protein that specifically binds heat shock promoter elements (HSE) and activates transcription.</text>
</comment>